<evidence type="ECO:0000256" key="1">
    <source>
        <dbReference type="SAM" id="Phobius"/>
    </source>
</evidence>
<sequence length="104" mass="11703">MNRKLADSLILSSILVVIFIPAVTVAAELIPPLKEWLKNTFSHHWIGKSIISLILFVGFGVLTFLIPYKTNLEKINRLIMILITITALATLTIFGFFSYEALLK</sequence>
<name>A0A0G0LNR8_9BACT</name>
<proteinExistence type="predicted"/>
<evidence type="ECO:0000313" key="2">
    <source>
        <dbReference type="EMBL" id="KKQ89590.1"/>
    </source>
</evidence>
<dbReference type="Proteomes" id="UP000034893">
    <property type="component" value="Unassembled WGS sequence"/>
</dbReference>
<gene>
    <name evidence="2" type="ORF">UT12_C0011G0046</name>
</gene>
<dbReference type="AlphaFoldDB" id="A0A0G0LNR8"/>
<protein>
    <submittedName>
        <fullName evidence="2">Uncharacterized protein</fullName>
    </submittedName>
</protein>
<feature type="transmembrane region" description="Helical" evidence="1">
    <location>
        <begin position="45"/>
        <end position="66"/>
    </location>
</feature>
<comment type="caution">
    <text evidence="2">The sequence shown here is derived from an EMBL/GenBank/DDBJ whole genome shotgun (WGS) entry which is preliminary data.</text>
</comment>
<evidence type="ECO:0000313" key="3">
    <source>
        <dbReference type="Proteomes" id="UP000034893"/>
    </source>
</evidence>
<keyword evidence="1" id="KW-0472">Membrane</keyword>
<keyword evidence="1" id="KW-1133">Transmembrane helix</keyword>
<feature type="transmembrane region" description="Helical" evidence="1">
    <location>
        <begin position="78"/>
        <end position="99"/>
    </location>
</feature>
<keyword evidence="1" id="KW-0812">Transmembrane</keyword>
<organism evidence="2 3">
    <name type="scientific">Candidatus Curtissbacteria bacterium GW2011_GWC2_38_9</name>
    <dbReference type="NCBI Taxonomy" id="1618414"/>
    <lineage>
        <taxon>Bacteria</taxon>
        <taxon>Candidatus Curtissiibacteriota</taxon>
    </lineage>
</organism>
<accession>A0A0G0LNR8</accession>
<dbReference type="EMBL" id="LBVP01000011">
    <property type="protein sequence ID" value="KKQ89590.1"/>
    <property type="molecule type" value="Genomic_DNA"/>
</dbReference>
<reference evidence="2 3" key="1">
    <citation type="journal article" date="2015" name="Nature">
        <title>rRNA introns, odd ribosomes, and small enigmatic genomes across a large radiation of phyla.</title>
        <authorList>
            <person name="Brown C.T."/>
            <person name="Hug L.A."/>
            <person name="Thomas B.C."/>
            <person name="Sharon I."/>
            <person name="Castelle C.J."/>
            <person name="Singh A."/>
            <person name="Wilkins M.J."/>
            <person name="Williams K.H."/>
            <person name="Banfield J.F."/>
        </authorList>
    </citation>
    <scope>NUCLEOTIDE SEQUENCE [LARGE SCALE GENOMIC DNA]</scope>
</reference>